<dbReference type="InterPro" id="IPR001509">
    <property type="entry name" value="Epimerase_deHydtase"/>
</dbReference>
<dbReference type="Proteomes" id="UP000635606">
    <property type="component" value="Unassembled WGS sequence"/>
</dbReference>
<comment type="caution">
    <text evidence="2">The sequence shown here is derived from an EMBL/GenBank/DDBJ whole genome shotgun (WGS) entry which is preliminary data.</text>
</comment>
<keyword evidence="3" id="KW-1185">Reference proteome</keyword>
<dbReference type="Pfam" id="PF01370">
    <property type="entry name" value="Epimerase"/>
    <property type="match status" value="1"/>
</dbReference>
<dbReference type="InterPro" id="IPR036291">
    <property type="entry name" value="NAD(P)-bd_dom_sf"/>
</dbReference>
<proteinExistence type="predicted"/>
<evidence type="ECO:0000313" key="3">
    <source>
        <dbReference type="Proteomes" id="UP000635606"/>
    </source>
</evidence>
<accession>A0A8J3ZYT3</accession>
<dbReference type="PANTHER" id="PTHR43245">
    <property type="entry name" value="BIFUNCTIONAL POLYMYXIN RESISTANCE PROTEIN ARNA"/>
    <property type="match status" value="1"/>
</dbReference>
<protein>
    <submittedName>
        <fullName evidence="2">3-beta hydroxysteroid dehydrogenase</fullName>
    </submittedName>
</protein>
<dbReference type="AlphaFoldDB" id="A0A8J3ZYT3"/>
<sequence length="313" mass="34328">MRLMLTGATGNVGSRTLPALLAAGHDVRCLIPDTPAQRRAARRLPRDAELRWGDVRDAAAVRDACEGVEAVVHLAAVIPPTSEEQPDLAREVNVGGTVNVVAARPQRLLFASTLDVHGRTQDRPPPRRVDDPLVATDAYTAHKIECENLVRDSDLEWCILRLADVPVLGPRPPHPIMFEIGLDNRIESVHVADVATAITNALHTPAAWGRTLFIGGGPTCQLTYREFLTRMLAASGLPPLPDSAFSTAEYVTDWLDTVDSEALLQYQRHTFDDILTAVRAGLGWRRYLARLASPIVRASLLRMSPYYNSAQVQ</sequence>
<evidence type="ECO:0000313" key="2">
    <source>
        <dbReference type="EMBL" id="GIJ72769.1"/>
    </source>
</evidence>
<gene>
    <name evidence="2" type="ORF">Voc01_076860</name>
</gene>
<reference evidence="2" key="1">
    <citation type="submission" date="2021-01" db="EMBL/GenBank/DDBJ databases">
        <title>Whole genome shotgun sequence of Virgisporangium ochraceum NBRC 16418.</title>
        <authorList>
            <person name="Komaki H."/>
            <person name="Tamura T."/>
        </authorList>
    </citation>
    <scope>NUCLEOTIDE SEQUENCE</scope>
    <source>
        <strain evidence="2">NBRC 16418</strain>
    </source>
</reference>
<dbReference type="Gene3D" id="3.40.50.720">
    <property type="entry name" value="NAD(P)-binding Rossmann-like Domain"/>
    <property type="match status" value="1"/>
</dbReference>
<feature type="domain" description="NAD-dependent epimerase/dehydratase" evidence="1">
    <location>
        <begin position="4"/>
        <end position="171"/>
    </location>
</feature>
<dbReference type="EMBL" id="BOPH01000105">
    <property type="protein sequence ID" value="GIJ72769.1"/>
    <property type="molecule type" value="Genomic_DNA"/>
</dbReference>
<organism evidence="2 3">
    <name type="scientific">Virgisporangium ochraceum</name>
    <dbReference type="NCBI Taxonomy" id="65505"/>
    <lineage>
        <taxon>Bacteria</taxon>
        <taxon>Bacillati</taxon>
        <taxon>Actinomycetota</taxon>
        <taxon>Actinomycetes</taxon>
        <taxon>Micromonosporales</taxon>
        <taxon>Micromonosporaceae</taxon>
        <taxon>Virgisporangium</taxon>
    </lineage>
</organism>
<dbReference type="SUPFAM" id="SSF51735">
    <property type="entry name" value="NAD(P)-binding Rossmann-fold domains"/>
    <property type="match status" value="1"/>
</dbReference>
<evidence type="ECO:0000259" key="1">
    <source>
        <dbReference type="Pfam" id="PF01370"/>
    </source>
</evidence>
<name>A0A8J3ZYT3_9ACTN</name>
<dbReference type="PANTHER" id="PTHR43245:SF55">
    <property type="entry name" value="NAD(P)-BINDING DOMAIN-CONTAINING PROTEIN"/>
    <property type="match status" value="1"/>
</dbReference>
<dbReference type="InterPro" id="IPR050177">
    <property type="entry name" value="Lipid_A_modif_metabolic_enz"/>
</dbReference>